<organism evidence="2 3">
    <name type="scientific">Candidatus Opimibacter skivensis</name>
    <dbReference type="NCBI Taxonomy" id="2982028"/>
    <lineage>
        <taxon>Bacteria</taxon>
        <taxon>Pseudomonadati</taxon>
        <taxon>Bacteroidota</taxon>
        <taxon>Saprospiria</taxon>
        <taxon>Saprospirales</taxon>
        <taxon>Saprospiraceae</taxon>
        <taxon>Candidatus Opimibacter</taxon>
    </lineage>
</organism>
<dbReference type="InterPro" id="IPR044023">
    <property type="entry name" value="Ig_7"/>
</dbReference>
<evidence type="ECO:0000313" key="2">
    <source>
        <dbReference type="EMBL" id="MBK9984669.1"/>
    </source>
</evidence>
<dbReference type="EMBL" id="JADKGY010000030">
    <property type="protein sequence ID" value="MBK9984669.1"/>
    <property type="molecule type" value="Genomic_DNA"/>
</dbReference>
<protein>
    <recommendedName>
        <fullName evidence="1">Ig-like domain-containing protein</fullName>
    </recommendedName>
</protein>
<accession>A0A9D7XPM8</accession>
<feature type="domain" description="Ig-like" evidence="1">
    <location>
        <begin position="2"/>
        <end position="82"/>
    </location>
</feature>
<dbReference type="AlphaFoldDB" id="A0A9D7XPM8"/>
<dbReference type="Pfam" id="PF19081">
    <property type="entry name" value="Ig_7"/>
    <property type="match status" value="1"/>
</dbReference>
<sequence length="152" mass="15376">MPLITGSVFTICPGGSSNLSLTGNLNGSADWQWYAGGCGTGGSIGSGTSIMVSPSVTTTYYARGEGGCAANGMCGMVTITVTDPVDYGTVTSNDESLCTPADPSNITLSSPPSGGAGTFNYQWYYQDGLITCPSGTSTVGWTSIGGSHEQQL</sequence>
<evidence type="ECO:0000259" key="1">
    <source>
        <dbReference type="Pfam" id="PF19081"/>
    </source>
</evidence>
<reference evidence="2 3" key="1">
    <citation type="submission" date="2020-10" db="EMBL/GenBank/DDBJ databases">
        <title>Connecting structure to function with the recovery of over 1000 high-quality activated sludge metagenome-assembled genomes encoding full-length rRNA genes using long-read sequencing.</title>
        <authorList>
            <person name="Singleton C.M."/>
            <person name="Petriglieri F."/>
            <person name="Kristensen J.M."/>
            <person name="Kirkegaard R.H."/>
            <person name="Michaelsen T.Y."/>
            <person name="Andersen M.H."/>
            <person name="Karst S.M."/>
            <person name="Dueholm M.S."/>
            <person name="Nielsen P.H."/>
            <person name="Albertsen M."/>
        </authorList>
    </citation>
    <scope>NUCLEOTIDE SEQUENCE [LARGE SCALE GENOMIC DNA]</scope>
    <source>
        <strain evidence="2">Ribe_18-Q3-R11-54_MAXAC.273</strain>
    </source>
</reference>
<proteinExistence type="predicted"/>
<evidence type="ECO:0000313" key="3">
    <source>
        <dbReference type="Proteomes" id="UP000808337"/>
    </source>
</evidence>
<gene>
    <name evidence="2" type="ORF">IPP15_20280</name>
</gene>
<name>A0A9D7XPM8_9BACT</name>
<comment type="caution">
    <text evidence="2">The sequence shown here is derived from an EMBL/GenBank/DDBJ whole genome shotgun (WGS) entry which is preliminary data.</text>
</comment>
<dbReference type="Proteomes" id="UP000808337">
    <property type="component" value="Unassembled WGS sequence"/>
</dbReference>